<dbReference type="Proteomes" id="UP000594638">
    <property type="component" value="Unassembled WGS sequence"/>
</dbReference>
<name>A0A8S0VNZ2_OLEEU</name>
<proteinExistence type="predicted"/>
<dbReference type="AlphaFoldDB" id="A0A8S0VNZ2"/>
<evidence type="ECO:0000313" key="1">
    <source>
        <dbReference type="EMBL" id="CAA3032764.1"/>
    </source>
</evidence>
<keyword evidence="2" id="KW-1185">Reference proteome</keyword>
<accession>A0A8S0VNZ2</accession>
<dbReference type="Gramene" id="OE9A083782T1">
    <property type="protein sequence ID" value="OE9A083782C1"/>
    <property type="gene ID" value="OE9A083782"/>
</dbReference>
<dbReference type="EMBL" id="CACTIH010009681">
    <property type="protein sequence ID" value="CAA3032764.1"/>
    <property type="molecule type" value="Genomic_DNA"/>
</dbReference>
<organism evidence="1 2">
    <name type="scientific">Olea europaea subsp. europaea</name>
    <dbReference type="NCBI Taxonomy" id="158383"/>
    <lineage>
        <taxon>Eukaryota</taxon>
        <taxon>Viridiplantae</taxon>
        <taxon>Streptophyta</taxon>
        <taxon>Embryophyta</taxon>
        <taxon>Tracheophyta</taxon>
        <taxon>Spermatophyta</taxon>
        <taxon>Magnoliopsida</taxon>
        <taxon>eudicotyledons</taxon>
        <taxon>Gunneridae</taxon>
        <taxon>Pentapetalae</taxon>
        <taxon>asterids</taxon>
        <taxon>lamiids</taxon>
        <taxon>Lamiales</taxon>
        <taxon>Oleaceae</taxon>
        <taxon>Oleeae</taxon>
        <taxon>Olea</taxon>
    </lineage>
</organism>
<reference evidence="1 2" key="1">
    <citation type="submission" date="2019-12" db="EMBL/GenBank/DDBJ databases">
        <authorList>
            <person name="Alioto T."/>
            <person name="Alioto T."/>
            <person name="Gomez Garrido J."/>
        </authorList>
    </citation>
    <scope>NUCLEOTIDE SEQUENCE [LARGE SCALE GENOMIC DNA]</scope>
</reference>
<comment type="caution">
    <text evidence="1">The sequence shown here is derived from an EMBL/GenBank/DDBJ whole genome shotgun (WGS) entry which is preliminary data.</text>
</comment>
<evidence type="ECO:0000313" key="2">
    <source>
        <dbReference type="Proteomes" id="UP000594638"/>
    </source>
</evidence>
<sequence>MGENEYLNKNPLFLELERGAADEEGKPEQETHSKDAAQGVAAIFKYSFSFSFLAQLLSVTVAAVRHCNDVLRFEASGCGGDNGGEVAKRLIGVSFGIGLKLGEKYL</sequence>
<protein>
    <submittedName>
        <fullName evidence="1">Uncharacterized protein</fullName>
    </submittedName>
</protein>
<gene>
    <name evidence="1" type="ORF">OLEA9_A083782</name>
</gene>